<dbReference type="Pfam" id="PF00005">
    <property type="entry name" value="ABC_tran"/>
    <property type="match status" value="1"/>
</dbReference>
<evidence type="ECO:0000256" key="7">
    <source>
        <dbReference type="SAM" id="Phobius"/>
    </source>
</evidence>
<comment type="subcellular location">
    <subcellularLocation>
        <location evidence="1">Cell membrane</location>
        <topology evidence="1">Multi-pass membrane protein</topology>
    </subcellularLocation>
</comment>
<dbReference type="InterPro" id="IPR003593">
    <property type="entry name" value="AAA+_ATPase"/>
</dbReference>
<protein>
    <submittedName>
        <fullName evidence="10">ATP-binding cassette domain-containing protein</fullName>
    </submittedName>
</protein>
<keyword evidence="2 7" id="KW-0812">Transmembrane</keyword>
<dbReference type="InterPro" id="IPR003439">
    <property type="entry name" value="ABC_transporter-like_ATP-bd"/>
</dbReference>
<evidence type="ECO:0000259" key="9">
    <source>
        <dbReference type="PROSITE" id="PS50929"/>
    </source>
</evidence>
<dbReference type="InterPro" id="IPR027417">
    <property type="entry name" value="P-loop_NTPase"/>
</dbReference>
<comment type="caution">
    <text evidence="10">The sequence shown here is derived from an EMBL/GenBank/DDBJ whole genome shotgun (WGS) entry which is preliminary data.</text>
</comment>
<gene>
    <name evidence="10" type="ORF">ACFOEX_12170</name>
</gene>
<name>A0ABV7LGU5_9HYPH</name>
<keyword evidence="3" id="KW-0547">Nucleotide-binding</keyword>
<reference evidence="11" key="1">
    <citation type="journal article" date="2019" name="Int. J. Syst. Evol. Microbiol.">
        <title>The Global Catalogue of Microorganisms (GCM) 10K type strain sequencing project: providing services to taxonomists for standard genome sequencing and annotation.</title>
        <authorList>
            <consortium name="The Broad Institute Genomics Platform"/>
            <consortium name="The Broad Institute Genome Sequencing Center for Infectious Disease"/>
            <person name="Wu L."/>
            <person name="Ma J."/>
        </authorList>
    </citation>
    <scope>NUCLEOTIDE SEQUENCE [LARGE SCALE GENOMIC DNA]</scope>
    <source>
        <strain evidence="11">CCM 7941</strain>
    </source>
</reference>
<dbReference type="Gene3D" id="3.40.50.300">
    <property type="entry name" value="P-loop containing nucleotide triphosphate hydrolases"/>
    <property type="match status" value="1"/>
</dbReference>
<dbReference type="Gene3D" id="1.20.1560.10">
    <property type="entry name" value="ABC transporter type 1, transmembrane domain"/>
    <property type="match status" value="1"/>
</dbReference>
<dbReference type="PANTHER" id="PTHR43394:SF1">
    <property type="entry name" value="ATP-BINDING CASSETTE SUB-FAMILY B MEMBER 10, MITOCHONDRIAL"/>
    <property type="match status" value="1"/>
</dbReference>
<dbReference type="GO" id="GO:0005524">
    <property type="term" value="F:ATP binding"/>
    <property type="evidence" value="ECO:0007669"/>
    <property type="project" value="UniProtKB-KW"/>
</dbReference>
<keyword evidence="6 7" id="KW-0472">Membrane</keyword>
<evidence type="ECO:0000256" key="2">
    <source>
        <dbReference type="ARBA" id="ARBA00022692"/>
    </source>
</evidence>
<dbReference type="SUPFAM" id="SSF52540">
    <property type="entry name" value="P-loop containing nucleoside triphosphate hydrolases"/>
    <property type="match status" value="1"/>
</dbReference>
<proteinExistence type="predicted"/>
<evidence type="ECO:0000259" key="8">
    <source>
        <dbReference type="PROSITE" id="PS50893"/>
    </source>
</evidence>
<evidence type="ECO:0000256" key="3">
    <source>
        <dbReference type="ARBA" id="ARBA00022741"/>
    </source>
</evidence>
<keyword evidence="11" id="KW-1185">Reference proteome</keyword>
<feature type="transmembrane region" description="Helical" evidence="7">
    <location>
        <begin position="133"/>
        <end position="157"/>
    </location>
</feature>
<dbReference type="InterPro" id="IPR036640">
    <property type="entry name" value="ABC1_TM_sf"/>
</dbReference>
<dbReference type="Proteomes" id="UP001595536">
    <property type="component" value="Unassembled WGS sequence"/>
</dbReference>
<dbReference type="InterPro" id="IPR039421">
    <property type="entry name" value="Type_1_exporter"/>
</dbReference>
<dbReference type="EMBL" id="JBHRUV010000079">
    <property type="protein sequence ID" value="MFC3267101.1"/>
    <property type="molecule type" value="Genomic_DNA"/>
</dbReference>
<evidence type="ECO:0000256" key="4">
    <source>
        <dbReference type="ARBA" id="ARBA00022840"/>
    </source>
</evidence>
<dbReference type="SUPFAM" id="SSF90123">
    <property type="entry name" value="ABC transporter transmembrane region"/>
    <property type="match status" value="1"/>
</dbReference>
<keyword evidence="4 10" id="KW-0067">ATP-binding</keyword>
<accession>A0ABV7LGU5</accession>
<feature type="domain" description="ABC transmembrane type-1" evidence="9">
    <location>
        <begin position="12"/>
        <end position="192"/>
    </location>
</feature>
<evidence type="ECO:0000256" key="1">
    <source>
        <dbReference type="ARBA" id="ARBA00004651"/>
    </source>
</evidence>
<evidence type="ECO:0000313" key="11">
    <source>
        <dbReference type="Proteomes" id="UP001595536"/>
    </source>
</evidence>
<dbReference type="SMART" id="SM00382">
    <property type="entry name" value="AAA"/>
    <property type="match status" value="1"/>
</dbReference>
<feature type="non-terminal residue" evidence="10">
    <location>
        <position position="1"/>
    </location>
</feature>
<sequence length="471" mass="50521">PPYGVRPIAQLRDLEHVREALTSTTVATLADLPFFFVFLGVMWILAGPLALVPLGGLVLMALPGVLVQPRLREYANASMREASLRNAMLVEAVQGMDDIKSLQAEQRFLRLWNHYNAVTAMAQLKLRRITNGLTTWGGVVQMLVFAAVVTMGAPMVIAGEITTGGLVAASMLGSRMIAPMAQLTQVLGRLQQARVAARSVDAVMALPVDDAPDESRVHLPVISGHYQLRDVTLRHGDENSPVALSVKALDIRAGERIAVLGRNGAGKSTLLRALAGLLQPSAGEITLDNVALAHIDPADLRRDIGFVGQDARLFHGSLRDNLLMGAPDASHQELTEALALTGALGFVRRLPAGLDHVVGEGGAGFSQGQRQLLLLTRQLLRNPQVALLDEPTASLDEAAERELAARLGEWARGRTLVMTTHRLRLLEIADRVIVLDEGRVVLDAPRAEALQKLGRGPRAAAPARQTKGAPA</sequence>
<dbReference type="PANTHER" id="PTHR43394">
    <property type="entry name" value="ATP-DEPENDENT PERMEASE MDL1, MITOCHONDRIAL"/>
    <property type="match status" value="1"/>
</dbReference>
<evidence type="ECO:0000313" key="10">
    <source>
        <dbReference type="EMBL" id="MFC3267101.1"/>
    </source>
</evidence>
<organism evidence="10 11">
    <name type="scientific">Camelimonas abortus</name>
    <dbReference type="NCBI Taxonomy" id="1017184"/>
    <lineage>
        <taxon>Bacteria</taxon>
        <taxon>Pseudomonadati</taxon>
        <taxon>Pseudomonadota</taxon>
        <taxon>Alphaproteobacteria</taxon>
        <taxon>Hyphomicrobiales</taxon>
        <taxon>Chelatococcaceae</taxon>
        <taxon>Camelimonas</taxon>
    </lineage>
</organism>
<dbReference type="RefSeq" id="WP_376868945.1">
    <property type="nucleotide sequence ID" value="NZ_JBHRUV010000079.1"/>
</dbReference>
<dbReference type="PROSITE" id="PS50893">
    <property type="entry name" value="ABC_TRANSPORTER_2"/>
    <property type="match status" value="1"/>
</dbReference>
<feature type="domain" description="ABC transporter" evidence="8">
    <location>
        <begin position="226"/>
        <end position="462"/>
    </location>
</feature>
<dbReference type="InterPro" id="IPR011527">
    <property type="entry name" value="ABC1_TM_dom"/>
</dbReference>
<dbReference type="Pfam" id="PF00664">
    <property type="entry name" value="ABC_membrane"/>
    <property type="match status" value="1"/>
</dbReference>
<evidence type="ECO:0000256" key="5">
    <source>
        <dbReference type="ARBA" id="ARBA00022989"/>
    </source>
</evidence>
<evidence type="ECO:0000256" key="6">
    <source>
        <dbReference type="ARBA" id="ARBA00023136"/>
    </source>
</evidence>
<dbReference type="PROSITE" id="PS50929">
    <property type="entry name" value="ABC_TM1F"/>
    <property type="match status" value="1"/>
</dbReference>
<feature type="transmembrane region" description="Helical" evidence="7">
    <location>
        <begin position="34"/>
        <end position="62"/>
    </location>
</feature>
<keyword evidence="5 7" id="KW-1133">Transmembrane helix</keyword>